<dbReference type="EMBL" id="JBHUNE010000001">
    <property type="protein sequence ID" value="MFD2757081.1"/>
    <property type="molecule type" value="Genomic_DNA"/>
</dbReference>
<dbReference type="Pfam" id="PF13730">
    <property type="entry name" value="HTH_36"/>
    <property type="match status" value="1"/>
</dbReference>
<dbReference type="InterPro" id="IPR011991">
    <property type="entry name" value="ArsR-like_HTH"/>
</dbReference>
<protein>
    <submittedName>
        <fullName evidence="2">Helix-turn-helix domain-containing protein</fullName>
    </submittedName>
</protein>
<feature type="region of interest" description="Disordered" evidence="1">
    <location>
        <begin position="110"/>
        <end position="143"/>
    </location>
</feature>
<dbReference type="Gene3D" id="1.10.10.10">
    <property type="entry name" value="Winged helix-like DNA-binding domain superfamily/Winged helix DNA-binding domain"/>
    <property type="match status" value="1"/>
</dbReference>
<accession>A0ABW5UTV5</accession>
<reference evidence="3" key="1">
    <citation type="journal article" date="2019" name="Int. J. Syst. Evol. Microbiol.">
        <title>The Global Catalogue of Microorganisms (GCM) 10K type strain sequencing project: providing services to taxonomists for standard genome sequencing and annotation.</title>
        <authorList>
            <consortium name="The Broad Institute Genomics Platform"/>
            <consortium name="The Broad Institute Genome Sequencing Center for Infectious Disease"/>
            <person name="Wu L."/>
            <person name="Ma J."/>
        </authorList>
    </citation>
    <scope>NUCLEOTIDE SEQUENCE [LARGE SCALE GENOMIC DNA]</scope>
    <source>
        <strain evidence="3">TISTR 1514</strain>
    </source>
</reference>
<gene>
    <name evidence="2" type="ORF">ACFSW7_01665</name>
</gene>
<name>A0ABW5UTV5_9MICO</name>
<dbReference type="SUPFAM" id="SSF46785">
    <property type="entry name" value="Winged helix' DNA-binding domain"/>
    <property type="match status" value="1"/>
</dbReference>
<sequence>MSKDVDQDGWSSVPNWVIRDAPLDNAEKLLFIALMNRANSRGESWPSLTTLATDVGLSESTVKRRLRKLEDLGLVTRIQRSNSDGKQISNLYQVNPFRPGHSDLAREVTVTGGGGHSDLRSTTQRSTTQLGRRKPETALPDDWEPTEANVKYAAENGIDLMHELGQFKSWALANDRRYRDWGAGFRTWLGNAKKWAKPAQEQSENAYEWDWAN</sequence>
<organism evidence="2 3">
    <name type="scientific">Gulosibacter faecalis</name>
    <dbReference type="NCBI Taxonomy" id="272240"/>
    <lineage>
        <taxon>Bacteria</taxon>
        <taxon>Bacillati</taxon>
        <taxon>Actinomycetota</taxon>
        <taxon>Actinomycetes</taxon>
        <taxon>Micrococcales</taxon>
        <taxon>Microbacteriaceae</taxon>
        <taxon>Gulosibacter</taxon>
    </lineage>
</organism>
<dbReference type="InterPro" id="IPR036388">
    <property type="entry name" value="WH-like_DNA-bd_sf"/>
</dbReference>
<proteinExistence type="predicted"/>
<dbReference type="CDD" id="cd00090">
    <property type="entry name" value="HTH_ARSR"/>
    <property type="match status" value="1"/>
</dbReference>
<evidence type="ECO:0000256" key="1">
    <source>
        <dbReference type="SAM" id="MobiDB-lite"/>
    </source>
</evidence>
<feature type="compositionally biased region" description="Polar residues" evidence="1">
    <location>
        <begin position="120"/>
        <end position="130"/>
    </location>
</feature>
<dbReference type="Proteomes" id="UP001597492">
    <property type="component" value="Unassembled WGS sequence"/>
</dbReference>
<evidence type="ECO:0000313" key="3">
    <source>
        <dbReference type="Proteomes" id="UP001597492"/>
    </source>
</evidence>
<keyword evidence="3" id="KW-1185">Reference proteome</keyword>
<dbReference type="InterPro" id="IPR036390">
    <property type="entry name" value="WH_DNA-bd_sf"/>
</dbReference>
<dbReference type="RefSeq" id="WP_187325736.1">
    <property type="nucleotide sequence ID" value="NZ_JBHUNE010000001.1"/>
</dbReference>
<comment type="caution">
    <text evidence="2">The sequence shown here is derived from an EMBL/GenBank/DDBJ whole genome shotgun (WGS) entry which is preliminary data.</text>
</comment>
<evidence type="ECO:0000313" key="2">
    <source>
        <dbReference type="EMBL" id="MFD2757081.1"/>
    </source>
</evidence>